<keyword evidence="2" id="KW-1185">Reference proteome</keyword>
<reference evidence="1 2" key="1">
    <citation type="submission" date="2023-05" db="EMBL/GenBank/DDBJ databases">
        <authorList>
            <person name="Zhang X."/>
        </authorList>
    </citation>
    <scope>NUCLEOTIDE SEQUENCE [LARGE SCALE GENOMIC DNA]</scope>
    <source>
        <strain evidence="1 2">DM2B3-1</strain>
    </source>
</reference>
<organism evidence="1 2">
    <name type="scientific">Xanthocytophaga flava</name>
    <dbReference type="NCBI Taxonomy" id="3048013"/>
    <lineage>
        <taxon>Bacteria</taxon>
        <taxon>Pseudomonadati</taxon>
        <taxon>Bacteroidota</taxon>
        <taxon>Cytophagia</taxon>
        <taxon>Cytophagales</taxon>
        <taxon>Rhodocytophagaceae</taxon>
        <taxon>Xanthocytophaga</taxon>
    </lineage>
</organism>
<evidence type="ECO:0000313" key="1">
    <source>
        <dbReference type="EMBL" id="MDJ1491975.1"/>
    </source>
</evidence>
<dbReference type="RefSeq" id="WP_313992313.1">
    <property type="nucleotide sequence ID" value="NZ_JASJOR010000041.1"/>
</dbReference>
<evidence type="ECO:0000313" key="2">
    <source>
        <dbReference type="Proteomes" id="UP001228581"/>
    </source>
</evidence>
<comment type="caution">
    <text evidence="1">The sequence shown here is derived from an EMBL/GenBank/DDBJ whole genome shotgun (WGS) entry which is preliminary data.</text>
</comment>
<proteinExistence type="predicted"/>
<sequence>MGISISIDADLNGYAIRECGSNLQLSTYWLVVTRNYRDYEDSLFQQLQDLLKINLKPFSYHLMYSEIAEMEEDDDFDNDKAHAEEINYRKEQKVYIKKCMQNPEKVLKIAERFQKKIIHNPDFIKSIDWEFVIEKDDKDVYLDYLTGDQFRLDIANIMESLQCYCDNGVGKVFFRIST</sequence>
<dbReference type="EMBL" id="JASJOT010000001">
    <property type="protein sequence ID" value="MDJ1491975.1"/>
    <property type="molecule type" value="Genomic_DNA"/>
</dbReference>
<gene>
    <name evidence="1" type="ORF">QNI19_03460</name>
</gene>
<accession>A0ABT7CG53</accession>
<name>A0ABT7CG53_9BACT</name>
<protein>
    <submittedName>
        <fullName evidence="1">Uncharacterized protein</fullName>
    </submittedName>
</protein>
<dbReference type="Proteomes" id="UP001228581">
    <property type="component" value="Unassembled WGS sequence"/>
</dbReference>